<dbReference type="OrthoDB" id="9806180at2"/>
<sequence length="309" mass="32944">MTLNPQVEALLGFFAQMPPVDYETVTPEELREANRPMQMGPPPAVAEVRDVTLALTGRTITARLYKPEGAGENAPLVLFYHGGGWVVGSVETHDASARALAVASGAAVLSVEYRLAPETPFPGPLDDCHDALLWAVEHAGELGIDPARLAVAGDSAGGNLAAAVAIRARDAGGPKLAHQLLIYPVTDTDFTNGSYTENAEGYFLTTRMMQWFWAHYVGDHSDPHPHAAVLRHDNLEGLPPATVLVAQYDPLRDEGLAYAEALKAAGVPVETELAPGMIHGFFSMFEAVPDALPYIERAGARVKAAFAEG</sequence>
<name>A0A7W7EUL8_9SPHN</name>
<dbReference type="NCBIfam" id="NF033149">
    <property type="entry name" value="CHL_hydrolase"/>
    <property type="match status" value="1"/>
</dbReference>
<reference evidence="5 6" key="1">
    <citation type="submission" date="2020-08" db="EMBL/GenBank/DDBJ databases">
        <title>Genomic Encyclopedia of Type Strains, Phase IV (KMG-IV): sequencing the most valuable type-strain genomes for metagenomic binning, comparative biology and taxonomic classification.</title>
        <authorList>
            <person name="Goeker M."/>
        </authorList>
    </citation>
    <scope>NUCLEOTIDE SEQUENCE [LARGE SCALE GENOMIC DNA]</scope>
    <source>
        <strain evidence="5 6">DSM 17507</strain>
    </source>
</reference>
<dbReference type="PANTHER" id="PTHR48081">
    <property type="entry name" value="AB HYDROLASE SUPERFAMILY PROTEIN C4A8.06C"/>
    <property type="match status" value="1"/>
</dbReference>
<dbReference type="PANTHER" id="PTHR48081:SF8">
    <property type="entry name" value="ALPHA_BETA HYDROLASE FOLD-3 DOMAIN-CONTAINING PROTEIN-RELATED"/>
    <property type="match status" value="1"/>
</dbReference>
<dbReference type="FunFam" id="3.40.50.1820:FF:000089">
    <property type="entry name" value="Alpha/beta hydrolase"/>
    <property type="match status" value="1"/>
</dbReference>
<evidence type="ECO:0000256" key="1">
    <source>
        <dbReference type="ARBA" id="ARBA00010515"/>
    </source>
</evidence>
<comment type="caution">
    <text evidence="5">The sequence shown here is derived from an EMBL/GenBank/DDBJ whole genome shotgun (WGS) entry which is preliminary data.</text>
</comment>
<proteinExistence type="inferred from homology"/>
<dbReference type="SUPFAM" id="SSF53474">
    <property type="entry name" value="alpha/beta-Hydrolases"/>
    <property type="match status" value="1"/>
</dbReference>
<dbReference type="InterPro" id="IPR029058">
    <property type="entry name" value="AB_hydrolase_fold"/>
</dbReference>
<dbReference type="PROSITE" id="PS01174">
    <property type="entry name" value="LIPASE_GDXG_SER"/>
    <property type="match status" value="1"/>
</dbReference>
<dbReference type="GO" id="GO:0016787">
    <property type="term" value="F:hydrolase activity"/>
    <property type="evidence" value="ECO:0007669"/>
    <property type="project" value="UniProtKB-KW"/>
</dbReference>
<dbReference type="RefSeq" id="WP_144903691.1">
    <property type="nucleotide sequence ID" value="NZ_JACHOA010000004.1"/>
</dbReference>
<accession>A0A7W7EUL8</accession>
<feature type="domain" description="Alpha/beta hydrolase fold-3" evidence="4">
    <location>
        <begin position="77"/>
        <end position="282"/>
    </location>
</feature>
<gene>
    <name evidence="5" type="ORF">GGR37_002357</name>
</gene>
<dbReference type="Gene3D" id="3.40.50.1820">
    <property type="entry name" value="alpha/beta hydrolase"/>
    <property type="match status" value="1"/>
</dbReference>
<dbReference type="AlphaFoldDB" id="A0A7W7EUL8"/>
<evidence type="ECO:0000313" key="6">
    <source>
        <dbReference type="Proteomes" id="UP000538566"/>
    </source>
</evidence>
<evidence type="ECO:0000313" key="5">
    <source>
        <dbReference type="EMBL" id="MBB4614071.1"/>
    </source>
</evidence>
<dbReference type="InterPro" id="IPR050300">
    <property type="entry name" value="GDXG_lipolytic_enzyme"/>
</dbReference>
<dbReference type="EMBL" id="JACHOA010000004">
    <property type="protein sequence ID" value="MBB4614071.1"/>
    <property type="molecule type" value="Genomic_DNA"/>
</dbReference>
<dbReference type="InterPro" id="IPR013094">
    <property type="entry name" value="AB_hydrolase_3"/>
</dbReference>
<keyword evidence="6" id="KW-1185">Reference proteome</keyword>
<dbReference type="Proteomes" id="UP000538566">
    <property type="component" value="Unassembled WGS sequence"/>
</dbReference>
<dbReference type="InterPro" id="IPR033140">
    <property type="entry name" value="Lipase_GDXG_put_SER_AS"/>
</dbReference>
<evidence type="ECO:0000256" key="2">
    <source>
        <dbReference type="ARBA" id="ARBA00022801"/>
    </source>
</evidence>
<dbReference type="Pfam" id="PF07859">
    <property type="entry name" value="Abhydrolase_3"/>
    <property type="match status" value="1"/>
</dbReference>
<feature type="active site" evidence="3">
    <location>
        <position position="155"/>
    </location>
</feature>
<protein>
    <submittedName>
        <fullName evidence="5">Acetyl esterase</fullName>
        <ecNumber evidence="5">3.1.1.-</ecNumber>
    </submittedName>
</protein>
<dbReference type="EC" id="3.1.1.-" evidence="5"/>
<evidence type="ECO:0000256" key="3">
    <source>
        <dbReference type="PROSITE-ProRule" id="PRU10038"/>
    </source>
</evidence>
<evidence type="ECO:0000259" key="4">
    <source>
        <dbReference type="Pfam" id="PF07859"/>
    </source>
</evidence>
<comment type="similarity">
    <text evidence="1">Belongs to the 'GDXG' lipolytic enzyme family.</text>
</comment>
<organism evidence="5 6">
    <name type="scientific">Novosphingobium taihuense</name>
    <dbReference type="NCBI Taxonomy" id="260085"/>
    <lineage>
        <taxon>Bacteria</taxon>
        <taxon>Pseudomonadati</taxon>
        <taxon>Pseudomonadota</taxon>
        <taxon>Alphaproteobacteria</taxon>
        <taxon>Sphingomonadales</taxon>
        <taxon>Sphingomonadaceae</taxon>
        <taxon>Novosphingobium</taxon>
    </lineage>
</organism>
<keyword evidence="2 5" id="KW-0378">Hydrolase</keyword>